<dbReference type="FunFam" id="1.20.1250.20:FF:000049">
    <property type="entry name" value="Solute carrier family 15 member 2"/>
    <property type="match status" value="1"/>
</dbReference>
<keyword evidence="5" id="KW-0571">Peptide transport</keyword>
<feature type="transmembrane region" description="Helical" evidence="10">
    <location>
        <begin position="46"/>
        <end position="65"/>
    </location>
</feature>
<evidence type="ECO:0000256" key="5">
    <source>
        <dbReference type="ARBA" id="ARBA00022856"/>
    </source>
</evidence>
<feature type="transmembrane region" description="Helical" evidence="10">
    <location>
        <begin position="148"/>
        <end position="168"/>
    </location>
</feature>
<keyword evidence="8 10" id="KW-0472">Membrane</keyword>
<dbReference type="PROSITE" id="PS01022">
    <property type="entry name" value="PTR2_1"/>
    <property type="match status" value="1"/>
</dbReference>
<proteinExistence type="inferred from homology"/>
<comment type="caution">
    <text evidence="11">The sequence shown here is derived from an EMBL/GenBank/DDBJ whole genome shotgun (WGS) entry which is preliminary data.</text>
</comment>
<keyword evidence="7 10" id="KW-1133">Transmembrane helix</keyword>
<dbReference type="GO" id="GO:0006857">
    <property type="term" value="P:oligopeptide transport"/>
    <property type="evidence" value="ECO:0007669"/>
    <property type="project" value="InterPro"/>
</dbReference>
<feature type="transmembrane region" description="Helical" evidence="10">
    <location>
        <begin position="258"/>
        <end position="276"/>
    </location>
</feature>
<sequence>PNRRYPRSIFLIIATEFCERFSFCGLRTILSLYLRNSLLFHENDATIIYHVFISLCYFVPIFGAILADSFLGRYRTILYFSCIYAVGNILMCVAAAPPISLSPVFCTIFGLILIAIGTGGIKPCVAAFGGDQFHLPIQETLLNQFFSIFYFTLNFGGLVGMVITPILRKKYSCFGDDTCYALGFGFPAVLMIMALLLFVLGKQIYRMKAPQENVAVRFLQCASYALIMKCRSKGVRNDHWLDYARGRYNAKIISDMKIVLAILCLFIPLPLFWSLFDQQGSRWTFQASRMDGQVFNTELLPDQMQVINPAIVLVLIPLFDKYIYPLTDRFHFMASPLRKMVLGGILAGLAFVASAVLEMKLEETYPVLPCKGEAHLNFVNTLPCRIGIINRMNNLQNINSTDNYVFYDIPVDTVIVTTVGDKLNALWSEPEQLKKSLSGKPKFRVIFCRDKHYHKNSAVLLENEYGMLNITFTSERVVGVSKYVELDPGEYKYSVFLKSKPEYREDVSLELGAVYSLVLLEQKGKITFSKVYTMTPANRIHMLWLIPQYLLISIAEVMFGISGLQFSFVQAPKSLKTVTIAAWYLSVSIGNLMVIIITQANLFRSQVARRARREFNVALQPSTVGKWRKRLLETGRMQKIKPLGRPRISTNAETVKIIAETFDASSQKSTRQAAG</sequence>
<reference evidence="11" key="1">
    <citation type="journal article" date="2023" name="IScience">
        <title>Live-bearing cockroach genome reveals convergent evolutionary mechanisms linked to viviparity in insects and beyond.</title>
        <authorList>
            <person name="Fouks B."/>
            <person name="Harrison M.C."/>
            <person name="Mikhailova A.A."/>
            <person name="Marchal E."/>
            <person name="English S."/>
            <person name="Carruthers M."/>
            <person name="Jennings E.C."/>
            <person name="Chiamaka E.L."/>
            <person name="Frigard R.A."/>
            <person name="Pippel M."/>
            <person name="Attardo G.M."/>
            <person name="Benoit J.B."/>
            <person name="Bornberg-Bauer E."/>
            <person name="Tobe S.S."/>
        </authorList>
    </citation>
    <scope>NUCLEOTIDE SEQUENCE</scope>
    <source>
        <strain evidence="11">Stay&amp;Tobe</strain>
    </source>
</reference>
<evidence type="ECO:0000313" key="12">
    <source>
        <dbReference type="Proteomes" id="UP001233999"/>
    </source>
</evidence>
<comment type="similarity">
    <text evidence="2">Belongs to the major facilitator superfamily. Proton-dependent oligopeptide transporter (POT/PTR) (TC 2.A.17) family.</text>
</comment>
<organism evidence="11 12">
    <name type="scientific">Diploptera punctata</name>
    <name type="common">Pacific beetle cockroach</name>
    <dbReference type="NCBI Taxonomy" id="6984"/>
    <lineage>
        <taxon>Eukaryota</taxon>
        <taxon>Metazoa</taxon>
        <taxon>Ecdysozoa</taxon>
        <taxon>Arthropoda</taxon>
        <taxon>Hexapoda</taxon>
        <taxon>Insecta</taxon>
        <taxon>Pterygota</taxon>
        <taxon>Neoptera</taxon>
        <taxon>Polyneoptera</taxon>
        <taxon>Dictyoptera</taxon>
        <taxon>Blattodea</taxon>
        <taxon>Blaberoidea</taxon>
        <taxon>Blaberidae</taxon>
        <taxon>Diplopterinae</taxon>
        <taxon>Diploptera</taxon>
    </lineage>
</organism>
<evidence type="ECO:0000313" key="11">
    <source>
        <dbReference type="EMBL" id="KAJ9579926.1"/>
    </source>
</evidence>
<evidence type="ECO:0000256" key="8">
    <source>
        <dbReference type="ARBA" id="ARBA00023136"/>
    </source>
</evidence>
<dbReference type="CDD" id="cd17347">
    <property type="entry name" value="MFS_SLC15A1_2_like"/>
    <property type="match status" value="1"/>
</dbReference>
<feature type="transmembrane region" description="Helical" evidence="10">
    <location>
        <begin position="9"/>
        <end position="34"/>
    </location>
</feature>
<comment type="subcellular location">
    <subcellularLocation>
        <location evidence="1">Membrane</location>
        <topology evidence="1">Multi-pass membrane protein</topology>
    </subcellularLocation>
</comment>
<dbReference type="Pfam" id="PF00854">
    <property type="entry name" value="PTR2"/>
    <property type="match status" value="2"/>
</dbReference>
<dbReference type="PANTHER" id="PTHR11654">
    <property type="entry name" value="OLIGOPEPTIDE TRANSPORTER-RELATED"/>
    <property type="match status" value="1"/>
</dbReference>
<dbReference type="InterPro" id="IPR036259">
    <property type="entry name" value="MFS_trans_sf"/>
</dbReference>
<feature type="non-terminal residue" evidence="11">
    <location>
        <position position="675"/>
    </location>
</feature>
<protein>
    <recommendedName>
        <fullName evidence="9">Oligopeptide transporter 1</fullName>
    </recommendedName>
</protein>
<dbReference type="AlphaFoldDB" id="A0AAD8E7P1"/>
<evidence type="ECO:0000256" key="4">
    <source>
        <dbReference type="ARBA" id="ARBA00022692"/>
    </source>
</evidence>
<gene>
    <name evidence="11" type="ORF">L9F63_004399</name>
</gene>
<keyword evidence="12" id="KW-1185">Reference proteome</keyword>
<evidence type="ECO:0000256" key="7">
    <source>
        <dbReference type="ARBA" id="ARBA00022989"/>
    </source>
</evidence>
<accession>A0AAD8E7P1</accession>
<dbReference type="InterPro" id="IPR018456">
    <property type="entry name" value="PTR2_symporter_CS"/>
</dbReference>
<feature type="transmembrane region" description="Helical" evidence="10">
    <location>
        <begin position="77"/>
        <end position="96"/>
    </location>
</feature>
<feature type="transmembrane region" description="Helical" evidence="10">
    <location>
        <begin position="180"/>
        <end position="200"/>
    </location>
</feature>
<keyword evidence="6" id="KW-0653">Protein transport</keyword>
<feature type="transmembrane region" description="Helical" evidence="10">
    <location>
        <begin position="102"/>
        <end position="128"/>
    </location>
</feature>
<evidence type="ECO:0000256" key="1">
    <source>
        <dbReference type="ARBA" id="ARBA00004141"/>
    </source>
</evidence>
<dbReference type="GO" id="GO:0022857">
    <property type="term" value="F:transmembrane transporter activity"/>
    <property type="evidence" value="ECO:0007669"/>
    <property type="project" value="InterPro"/>
</dbReference>
<reference evidence="11" key="2">
    <citation type="submission" date="2023-05" db="EMBL/GenBank/DDBJ databases">
        <authorList>
            <person name="Fouks B."/>
        </authorList>
    </citation>
    <scope>NUCLEOTIDE SEQUENCE</scope>
    <source>
        <strain evidence="11">Stay&amp;Tobe</strain>
        <tissue evidence="11">Testes</tissue>
    </source>
</reference>
<evidence type="ECO:0000256" key="9">
    <source>
        <dbReference type="ARBA" id="ARBA00078114"/>
    </source>
</evidence>
<keyword evidence="4 10" id="KW-0812">Transmembrane</keyword>
<dbReference type="SUPFAM" id="SSF103473">
    <property type="entry name" value="MFS general substrate transporter"/>
    <property type="match status" value="1"/>
</dbReference>
<evidence type="ECO:0000256" key="2">
    <source>
        <dbReference type="ARBA" id="ARBA00005982"/>
    </source>
</evidence>
<dbReference type="InterPro" id="IPR000109">
    <property type="entry name" value="POT_fam"/>
</dbReference>
<evidence type="ECO:0000256" key="3">
    <source>
        <dbReference type="ARBA" id="ARBA00022448"/>
    </source>
</evidence>
<feature type="transmembrane region" description="Helical" evidence="10">
    <location>
        <begin position="549"/>
        <end position="569"/>
    </location>
</feature>
<dbReference type="GO" id="GO:0016020">
    <property type="term" value="C:membrane"/>
    <property type="evidence" value="ECO:0007669"/>
    <property type="project" value="UniProtKB-SubCell"/>
</dbReference>
<name>A0AAD8E7P1_DIPPU</name>
<dbReference type="Proteomes" id="UP001233999">
    <property type="component" value="Unassembled WGS sequence"/>
</dbReference>
<dbReference type="GO" id="GO:0015031">
    <property type="term" value="P:protein transport"/>
    <property type="evidence" value="ECO:0007669"/>
    <property type="project" value="UniProtKB-KW"/>
</dbReference>
<keyword evidence="3" id="KW-0813">Transport</keyword>
<evidence type="ECO:0000256" key="6">
    <source>
        <dbReference type="ARBA" id="ARBA00022927"/>
    </source>
</evidence>
<feature type="transmembrane region" description="Helical" evidence="10">
    <location>
        <begin position="581"/>
        <end position="603"/>
    </location>
</feature>
<evidence type="ECO:0000256" key="10">
    <source>
        <dbReference type="SAM" id="Phobius"/>
    </source>
</evidence>
<feature type="transmembrane region" description="Helical" evidence="10">
    <location>
        <begin position="340"/>
        <end position="357"/>
    </location>
</feature>
<dbReference type="EMBL" id="JASPKZ010008367">
    <property type="protein sequence ID" value="KAJ9579926.1"/>
    <property type="molecule type" value="Genomic_DNA"/>
</dbReference>
<dbReference type="Gene3D" id="1.20.1250.20">
    <property type="entry name" value="MFS general substrate transporter like domains"/>
    <property type="match status" value="2"/>
</dbReference>